<evidence type="ECO:0000256" key="11">
    <source>
        <dbReference type="ARBA" id="ARBA00078564"/>
    </source>
</evidence>
<evidence type="ECO:0000256" key="3">
    <source>
        <dbReference type="ARBA" id="ARBA00022679"/>
    </source>
</evidence>
<evidence type="ECO:0000313" key="14">
    <source>
        <dbReference type="EMBL" id="CUB05581.1"/>
    </source>
</evidence>
<comment type="catalytic activity">
    <reaction evidence="8">
        <text>a 1,2-diacyl-sn-glycerol + UDP-alpha-D-glucose = a 1,2-diacyl-3-O-(beta-D-glucopyranosyl)-sn-glycerol + UDP + H(+)</text>
        <dbReference type="Rhea" id="RHEA:17285"/>
        <dbReference type="ChEBI" id="CHEBI:15378"/>
        <dbReference type="ChEBI" id="CHEBI:17815"/>
        <dbReference type="ChEBI" id="CHEBI:58223"/>
        <dbReference type="ChEBI" id="CHEBI:58885"/>
        <dbReference type="ChEBI" id="CHEBI:75799"/>
        <dbReference type="EC" id="2.4.1.336"/>
    </reaction>
</comment>
<feature type="transmembrane region" description="Helical" evidence="13">
    <location>
        <begin position="770"/>
        <end position="793"/>
    </location>
</feature>
<dbReference type="SUPFAM" id="SSF51445">
    <property type="entry name" value="(Trans)glycosidases"/>
    <property type="match status" value="1"/>
</dbReference>
<name>A0A0K6IR60_9PROT</name>
<organism evidence="14 15">
    <name type="scientific">Tepidiphilus thermophilus</name>
    <dbReference type="NCBI Taxonomy" id="876478"/>
    <lineage>
        <taxon>Bacteria</taxon>
        <taxon>Pseudomonadati</taxon>
        <taxon>Pseudomonadota</taxon>
        <taxon>Hydrogenophilia</taxon>
        <taxon>Hydrogenophilales</taxon>
        <taxon>Hydrogenophilaceae</taxon>
        <taxon>Tepidiphilus</taxon>
    </lineage>
</organism>
<feature type="transmembrane region" description="Helical" evidence="13">
    <location>
        <begin position="703"/>
        <end position="724"/>
    </location>
</feature>
<keyword evidence="15" id="KW-1185">Reference proteome</keyword>
<keyword evidence="3" id="KW-0808">Transferase</keyword>
<evidence type="ECO:0000256" key="1">
    <source>
        <dbReference type="ARBA" id="ARBA00004141"/>
    </source>
</evidence>
<dbReference type="Pfam" id="PF13641">
    <property type="entry name" value="Glyco_tranf_2_3"/>
    <property type="match status" value="1"/>
</dbReference>
<keyword evidence="4 13" id="KW-0812">Transmembrane</keyword>
<evidence type="ECO:0000256" key="2">
    <source>
        <dbReference type="ARBA" id="ARBA00022676"/>
    </source>
</evidence>
<evidence type="ECO:0000256" key="10">
    <source>
        <dbReference type="ARBA" id="ARBA00068721"/>
    </source>
</evidence>
<protein>
    <recommendedName>
        <fullName evidence="10">Beta-monoglucosyldiacylglycerol synthase</fullName>
        <ecNumber evidence="9">2.4.1.336</ecNumber>
    </recommendedName>
    <alternativeName>
        <fullName evidence="11">UDP-glucose:1,2-diacylglycerol 3-beta-D-glucosyltransferase</fullName>
    </alternativeName>
</protein>
<dbReference type="EMBL" id="CYHH01000002">
    <property type="protein sequence ID" value="CUB05581.1"/>
    <property type="molecule type" value="Genomic_DNA"/>
</dbReference>
<dbReference type="FunFam" id="3.90.550.10:FF:000164">
    <property type="entry name" value="Beta-(1-3)-glucosyl transferase"/>
    <property type="match status" value="1"/>
</dbReference>
<evidence type="ECO:0000256" key="4">
    <source>
        <dbReference type="ARBA" id="ARBA00022692"/>
    </source>
</evidence>
<dbReference type="Gene3D" id="3.20.20.80">
    <property type="entry name" value="Glycosidases"/>
    <property type="match status" value="1"/>
</dbReference>
<feature type="transmembrane region" description="Helical" evidence="13">
    <location>
        <begin position="733"/>
        <end position="750"/>
    </location>
</feature>
<feature type="transmembrane region" description="Helical" evidence="13">
    <location>
        <begin position="393"/>
        <end position="414"/>
    </location>
</feature>
<feature type="transmembrane region" description="Helical" evidence="13">
    <location>
        <begin position="848"/>
        <end position="872"/>
    </location>
</feature>
<dbReference type="GO" id="GO:0005886">
    <property type="term" value="C:plasma membrane"/>
    <property type="evidence" value="ECO:0007669"/>
    <property type="project" value="TreeGrafter"/>
</dbReference>
<dbReference type="PANTHER" id="PTHR43867:SF4">
    <property type="entry name" value="BETA-(1-3)-GLUCOSYL TRANSFERASE"/>
    <property type="match status" value="1"/>
</dbReference>
<dbReference type="InterPro" id="IPR017853">
    <property type="entry name" value="GH"/>
</dbReference>
<dbReference type="InterPro" id="IPR050321">
    <property type="entry name" value="Glycosyltr_2/OpgH_subfam"/>
</dbReference>
<feature type="region of interest" description="Disordered" evidence="12">
    <location>
        <begin position="881"/>
        <end position="903"/>
    </location>
</feature>
<evidence type="ECO:0000256" key="13">
    <source>
        <dbReference type="SAM" id="Phobius"/>
    </source>
</evidence>
<keyword evidence="2" id="KW-0328">Glycosyltransferase</keyword>
<feature type="transmembrane region" description="Helical" evidence="13">
    <location>
        <begin position="337"/>
        <end position="356"/>
    </location>
</feature>
<dbReference type="Gene3D" id="3.90.550.10">
    <property type="entry name" value="Spore Coat Polysaccharide Biosynthesis Protein SpsA, Chain A"/>
    <property type="match status" value="1"/>
</dbReference>
<keyword evidence="6 13" id="KW-1133">Transmembrane helix</keyword>
<feature type="transmembrane region" description="Helical" evidence="13">
    <location>
        <begin position="6"/>
        <end position="29"/>
    </location>
</feature>
<dbReference type="EC" id="2.4.1.336" evidence="9"/>
<keyword evidence="5" id="KW-0460">Magnesium</keyword>
<dbReference type="PANTHER" id="PTHR43867">
    <property type="entry name" value="CELLULOSE SYNTHASE CATALYTIC SUBUNIT A [UDP-FORMING]"/>
    <property type="match status" value="1"/>
</dbReference>
<dbReference type="SUPFAM" id="SSF53448">
    <property type="entry name" value="Nucleotide-diphospho-sugar transferases"/>
    <property type="match status" value="1"/>
</dbReference>
<dbReference type="GO" id="GO:0016758">
    <property type="term" value="F:hexosyltransferase activity"/>
    <property type="evidence" value="ECO:0007669"/>
    <property type="project" value="TreeGrafter"/>
</dbReference>
<dbReference type="InterPro" id="IPR029044">
    <property type="entry name" value="Nucleotide-diphossugar_trans"/>
</dbReference>
<feature type="transmembrane region" description="Helical" evidence="13">
    <location>
        <begin position="362"/>
        <end position="381"/>
    </location>
</feature>
<evidence type="ECO:0000256" key="12">
    <source>
        <dbReference type="SAM" id="MobiDB-lite"/>
    </source>
</evidence>
<gene>
    <name evidence="14" type="ORF">Ga0061068_10252</name>
</gene>
<reference evidence="15" key="1">
    <citation type="submission" date="2015-08" db="EMBL/GenBank/DDBJ databases">
        <authorList>
            <person name="Babu N.S."/>
            <person name="Beckwith C.J."/>
            <person name="Beseler K.G."/>
            <person name="Brison A."/>
            <person name="Carone J.V."/>
            <person name="Caskin T.P."/>
            <person name="Diamond M."/>
            <person name="Durham M.E."/>
            <person name="Foxe J.M."/>
            <person name="Go M."/>
            <person name="Henderson B.A."/>
            <person name="Jones I.B."/>
            <person name="McGettigan J.A."/>
            <person name="Micheletti S.J."/>
            <person name="Nasrallah M.E."/>
            <person name="Ortiz D."/>
            <person name="Piller C.R."/>
            <person name="Privatt S.R."/>
            <person name="Schneider S.L."/>
            <person name="Sharp S."/>
            <person name="Smith T.C."/>
            <person name="Stanton J.D."/>
            <person name="Ullery H.E."/>
            <person name="Wilson R.J."/>
            <person name="Serrano M.G."/>
            <person name="Buck G."/>
            <person name="Lee V."/>
            <person name="Wang Y."/>
            <person name="Carvalho R."/>
            <person name="Voegtly L."/>
            <person name="Shi R."/>
            <person name="Duckworth R."/>
            <person name="Johnson A."/>
            <person name="Loviza R."/>
            <person name="Walstead R."/>
            <person name="Shah Z."/>
            <person name="Kiflezghi M."/>
            <person name="Wade K."/>
            <person name="Ball S.L."/>
            <person name="Bradley K.W."/>
            <person name="Asai D.J."/>
            <person name="Bowman C.A."/>
            <person name="Russell D.A."/>
            <person name="Pope W.H."/>
            <person name="Jacobs-Sera D."/>
            <person name="Hendrix R.W."/>
            <person name="Hatfull G.F."/>
        </authorList>
    </citation>
    <scope>NUCLEOTIDE SEQUENCE [LARGE SCALE GENOMIC DNA]</scope>
    <source>
        <strain evidence="15">JCM 19170</strain>
    </source>
</reference>
<evidence type="ECO:0000256" key="8">
    <source>
        <dbReference type="ARBA" id="ARBA00053004"/>
    </source>
</evidence>
<evidence type="ECO:0000256" key="9">
    <source>
        <dbReference type="ARBA" id="ARBA00066964"/>
    </source>
</evidence>
<sequence length="903" mass="102207">MSAKLHLFWRGLVALFLTLLVMFGTFKLWQWQVRVDTMPGVSGEIGGFAYTPFRRDQSPLEKKYPTPEQVAEDLDILSNYTHRIRTYGVTDVPAIYPLAEEKGFKVAMGLWVSADKELSEREIATGLALLKKHKNIERIVVGNEALLRKEMTVQEMAAHLDRVRADIRRQFRKGQRPPVSTAEPWHVWLANPELVDHVDYLMVHLLPYHEGISSARALEYAFSRYEELRQKFPKKPIVIGEIGWPTRGEVMPNLMGGDEYARAASEDAARFVRGFLADPRSAFLDYYIMEAFDQPWKVAVEGWAGAYWGVFDADRHLKYPLDGLIVRDVRWKEKARLAVAIAAVPMFLIAFALGSWNVLGRLWLMGLVQLSAAVLVVGVYLPKDYYLSRGDLVGLVFLIVATLMTIAVLLSHGFEFGEVLFKRQWRRRFTPREPLPPEQQPFVSIHLACYNEPPEMVIATIDSLARLDYANYEVIVVDNNTTDEALWKPVEAHCATLGPRFRFFHLPKWPGFKAGALNFALKQTDPRAEIVGVVDADYVVEPDWLARLVPHFLDSPQVAVVQAPQAHRDFEHSFFQRMCNWEFEGFFRIGMHHRNERNALIQHGTMTLIRRRALEEVGGWSEWCICEDTELGLRLIELGYETRYVDHIFGRGLTPSDFAAIKSQRFRWAFGAMQILKAHLPKLLGLQPSKLNFAQRYHFLTGWFAWFGDALHLVFALASIYWTLGMIHFPKTFALPVASLAMPVLGFMAFKTALGPVLYRRTMHTRWIDILGASILSVGLAHTIARGVFAGLFQKKGTFVRTPKGWRAKGTFAFFGPIREELGLLAAILIGAAVLVAKRGLLDLEVKLWLSILMLQAIPYLAAVLCQIIAYLPDNAPPEEQAAKPAVPSVAETPAGVSGTMAH</sequence>
<evidence type="ECO:0000256" key="6">
    <source>
        <dbReference type="ARBA" id="ARBA00022989"/>
    </source>
</evidence>
<keyword evidence="7 13" id="KW-0472">Membrane</keyword>
<feature type="transmembrane region" description="Helical" evidence="13">
    <location>
        <begin position="822"/>
        <end position="842"/>
    </location>
</feature>
<comment type="subcellular location">
    <subcellularLocation>
        <location evidence="1">Membrane</location>
        <topology evidence="1">Multi-pass membrane protein</topology>
    </subcellularLocation>
</comment>
<dbReference type="Proteomes" id="UP000182108">
    <property type="component" value="Unassembled WGS sequence"/>
</dbReference>
<evidence type="ECO:0000313" key="15">
    <source>
        <dbReference type="Proteomes" id="UP000182108"/>
    </source>
</evidence>
<evidence type="ECO:0000256" key="5">
    <source>
        <dbReference type="ARBA" id="ARBA00022842"/>
    </source>
</evidence>
<evidence type="ECO:0000256" key="7">
    <source>
        <dbReference type="ARBA" id="ARBA00023136"/>
    </source>
</evidence>
<dbReference type="AlphaFoldDB" id="A0A0K6IR60"/>
<proteinExistence type="predicted"/>
<accession>A0A0K6IR60</accession>